<dbReference type="EMBL" id="JASDDK010000003">
    <property type="protein sequence ID" value="MDN3493225.1"/>
    <property type="molecule type" value="Genomic_DNA"/>
</dbReference>
<name>A0ABT7ZW59_9FLAO</name>
<evidence type="ECO:0000313" key="2">
    <source>
        <dbReference type="Proteomes" id="UP001231197"/>
    </source>
</evidence>
<accession>A0ABT7ZW59</accession>
<organism evidence="1 2">
    <name type="scientific">Winogradskyella bathintestinalis</name>
    <dbReference type="NCBI Taxonomy" id="3035208"/>
    <lineage>
        <taxon>Bacteria</taxon>
        <taxon>Pseudomonadati</taxon>
        <taxon>Bacteroidota</taxon>
        <taxon>Flavobacteriia</taxon>
        <taxon>Flavobacteriales</taxon>
        <taxon>Flavobacteriaceae</taxon>
        <taxon>Winogradskyella</taxon>
    </lineage>
</organism>
<comment type="caution">
    <text evidence="1">The sequence shown here is derived from an EMBL/GenBank/DDBJ whole genome shotgun (WGS) entry which is preliminary data.</text>
</comment>
<dbReference type="Proteomes" id="UP001231197">
    <property type="component" value="Unassembled WGS sequence"/>
</dbReference>
<reference evidence="1 2" key="1">
    <citation type="journal article" date="2023" name="Int. J. Syst. Evol. Microbiol.">
        <title>Winogradskyella bathintestinalis sp. nov., isolated from the intestine of the deep-sea loosejaw dragonfish, Malacosteus niger.</title>
        <authorList>
            <person name="Uniacke-Lowe S."/>
            <person name="Johnson C.N."/>
            <person name="Stanton C."/>
            <person name="Hill C."/>
            <person name="Ross P."/>
        </authorList>
    </citation>
    <scope>NUCLEOTIDE SEQUENCE [LARGE SCALE GENOMIC DNA]</scope>
    <source>
        <strain evidence="1 2">APC 3343</strain>
    </source>
</reference>
<evidence type="ECO:0000313" key="1">
    <source>
        <dbReference type="EMBL" id="MDN3493225.1"/>
    </source>
</evidence>
<gene>
    <name evidence="1" type="ORF">QMA06_10850</name>
</gene>
<sequence length="161" mass="18686">MFLLFNCASTQLTKQWKNPEYPNFVPKNVLVIGVTPDLEVRKAFEFQFIRKLNARKVNALQSSVVFDKSFQNSKNTEVEIEAKLEKLMATGYDAILISVVKGIENNVSYSGKSSKLDYRLRKFIGYYLAYQDTFFNEQNYDRYDVFTIETSLYSFTEGSDI</sequence>
<keyword evidence="2" id="KW-1185">Reference proteome</keyword>
<dbReference type="RefSeq" id="WP_290206876.1">
    <property type="nucleotide sequence ID" value="NZ_JASDDK010000003.1"/>
</dbReference>
<protein>
    <submittedName>
        <fullName evidence="1">Uncharacterized protein</fullName>
    </submittedName>
</protein>
<proteinExistence type="predicted"/>